<dbReference type="GeneID" id="37023516"/>
<name>A0A316VDS5_9BASI</name>
<reference evidence="3 4" key="1">
    <citation type="journal article" date="2018" name="Mol. Biol. Evol.">
        <title>Broad Genomic Sampling Reveals a Smut Pathogenic Ancestry of the Fungal Clade Ustilaginomycotina.</title>
        <authorList>
            <person name="Kijpornyongpan T."/>
            <person name="Mondo S.J."/>
            <person name="Barry K."/>
            <person name="Sandor L."/>
            <person name="Lee J."/>
            <person name="Lipzen A."/>
            <person name="Pangilinan J."/>
            <person name="LaButti K."/>
            <person name="Hainaut M."/>
            <person name="Henrissat B."/>
            <person name="Grigoriev I.V."/>
            <person name="Spatafora J.W."/>
            <person name="Aime M.C."/>
        </authorList>
    </citation>
    <scope>NUCLEOTIDE SEQUENCE [LARGE SCALE GENOMIC DNA]</scope>
    <source>
        <strain evidence="3 4">MCA 3882</strain>
    </source>
</reference>
<evidence type="ECO:0008006" key="5">
    <source>
        <dbReference type="Google" id="ProtNLM"/>
    </source>
</evidence>
<evidence type="ECO:0000256" key="1">
    <source>
        <dbReference type="ARBA" id="ARBA00022729"/>
    </source>
</evidence>
<dbReference type="PANTHER" id="PTHR31836:SF28">
    <property type="entry name" value="SRCR DOMAIN-CONTAINING PROTEIN-RELATED"/>
    <property type="match status" value="1"/>
</dbReference>
<dbReference type="InParanoid" id="A0A316VDS5"/>
<evidence type="ECO:0000313" key="3">
    <source>
        <dbReference type="EMBL" id="PWN35640.1"/>
    </source>
</evidence>
<organism evidence="3 4">
    <name type="scientific">Meira miltonrushii</name>
    <dbReference type="NCBI Taxonomy" id="1280837"/>
    <lineage>
        <taxon>Eukaryota</taxon>
        <taxon>Fungi</taxon>
        <taxon>Dikarya</taxon>
        <taxon>Basidiomycota</taxon>
        <taxon>Ustilaginomycotina</taxon>
        <taxon>Exobasidiomycetes</taxon>
        <taxon>Exobasidiales</taxon>
        <taxon>Brachybasidiaceae</taxon>
        <taxon>Meira</taxon>
    </lineage>
</organism>
<dbReference type="InterPro" id="IPR036908">
    <property type="entry name" value="RlpA-like_sf"/>
</dbReference>
<dbReference type="STRING" id="1280837.A0A316VDS5"/>
<dbReference type="SUPFAM" id="SSF50685">
    <property type="entry name" value="Barwin-like endoglucanases"/>
    <property type="match status" value="1"/>
</dbReference>
<dbReference type="CDD" id="cd22191">
    <property type="entry name" value="DPBB_RlpA_EXP_N-like"/>
    <property type="match status" value="1"/>
</dbReference>
<dbReference type="EMBL" id="KZ819603">
    <property type="protein sequence ID" value="PWN35640.1"/>
    <property type="molecule type" value="Genomic_DNA"/>
</dbReference>
<keyword evidence="4" id="KW-1185">Reference proteome</keyword>
<protein>
    <recommendedName>
        <fullName evidence="5">Barwin-like endoglucanase</fullName>
    </recommendedName>
</protein>
<keyword evidence="1 2" id="KW-0732">Signal</keyword>
<sequence>MIAKPASIFVLALAAIGAVSASPLNRRDNPPTGDLTGTAEWSNFDGTSACGTTLPADQPLVGIDGNLFNQITEPCGRKITITAPNGVSKQATIQESCGDGCSENGLLLTTGLFSDFYSLDKGTFQATWHFD</sequence>
<evidence type="ECO:0000313" key="4">
    <source>
        <dbReference type="Proteomes" id="UP000245771"/>
    </source>
</evidence>
<dbReference type="InterPro" id="IPR051477">
    <property type="entry name" value="Expansin_CellWall"/>
</dbReference>
<dbReference type="PANTHER" id="PTHR31836">
    <property type="match status" value="1"/>
</dbReference>
<dbReference type="Gene3D" id="2.40.40.10">
    <property type="entry name" value="RlpA-like domain"/>
    <property type="match status" value="1"/>
</dbReference>
<dbReference type="Proteomes" id="UP000245771">
    <property type="component" value="Unassembled WGS sequence"/>
</dbReference>
<accession>A0A316VDS5</accession>
<feature type="chain" id="PRO_5016439940" description="Barwin-like endoglucanase" evidence="2">
    <location>
        <begin position="22"/>
        <end position="131"/>
    </location>
</feature>
<proteinExistence type="predicted"/>
<gene>
    <name evidence="3" type="ORF">FA14DRAFT_189581</name>
</gene>
<evidence type="ECO:0000256" key="2">
    <source>
        <dbReference type="SAM" id="SignalP"/>
    </source>
</evidence>
<feature type="signal peptide" evidence="2">
    <location>
        <begin position="1"/>
        <end position="21"/>
    </location>
</feature>
<dbReference type="AlphaFoldDB" id="A0A316VDS5"/>
<dbReference type="OrthoDB" id="623670at2759"/>
<dbReference type="RefSeq" id="XP_025355942.1">
    <property type="nucleotide sequence ID" value="XM_025501735.1"/>
</dbReference>